<dbReference type="Gene3D" id="2.120.10.80">
    <property type="entry name" value="Kelch-type beta propeller"/>
    <property type="match status" value="2"/>
</dbReference>
<feature type="compositionally biased region" description="Basic and acidic residues" evidence="1">
    <location>
        <begin position="13"/>
        <end position="29"/>
    </location>
</feature>
<sequence>MAGKKDKKKVDKKIRVAEKTARKTAQKEKKPLKKGKNQLDEEPEDVDLDQVLEEYARQQAQFLKVTETPLSAPPPVRANATLTASPNGKELFLFGGETFNGSIARFFNELYIFNADREDWRQITSPNSPLPRSGHFVTSSQHGGGSGSLWLFGGEFSSPKQGTFYHYNDFWRFDCASREWNRVETKSSGKAGGTAPPARSGHRMVAWKNYILLMGGFQDTSTSPKYLSDLWAFDTVNYTWTLISLPAHAQRPEARSSFSLLPHEQGAVIYGGYSRVKASAVTGGASNKKGAKPTGSSRSVTYKPIMYQDTWLLRMDPDLAKVRWERRKKPGNPPNPPRVGVTMAWHKGRGILFGGVRDEEDTEESLDSEFFNDLFAWGAERNRFFPLVLRKPRVQQKRVAERGGGRRDRAKEDEEELLRNLAALEATGKMASEVGDLKVEMDIDVVEKKAPAVLSLELPHKRFNCVMAVLDDILYGYGGTFEKGDREFMFDEMFSIDLGRLDGVRTIFSRKDETVWEDSEDDDDDDEDDDEDDEDEMDIDEEEEEEEKVVIDKDEIEARRKEKAKRKKEKGKENVPETPTEPPKANPEEEEEEDEPPMDESHDPTPHPRPFETLREFFTRTSVAWQDLLILQHQEASAGGEKTKTIKELRKAAFKVAEDKWWACREEIRALEDEQEEAGIGEVVNLGDSAGGGGGAGSGGVGRRR</sequence>
<feature type="compositionally biased region" description="Basic and acidic residues" evidence="1">
    <location>
        <begin position="548"/>
        <end position="560"/>
    </location>
</feature>
<dbReference type="EMBL" id="JBBBZM010000138">
    <property type="protein sequence ID" value="KAL0633071.1"/>
    <property type="molecule type" value="Genomic_DNA"/>
</dbReference>
<keyword evidence="4" id="KW-1185">Reference proteome</keyword>
<evidence type="ECO:0000313" key="3">
    <source>
        <dbReference type="EMBL" id="KAL0633071.1"/>
    </source>
</evidence>
<dbReference type="Proteomes" id="UP001447188">
    <property type="component" value="Unassembled WGS sequence"/>
</dbReference>
<feature type="region of interest" description="Disordered" evidence="1">
    <location>
        <begin position="683"/>
        <end position="705"/>
    </location>
</feature>
<dbReference type="Pfam" id="PF13422">
    <property type="entry name" value="DUF4110"/>
    <property type="match status" value="1"/>
</dbReference>
<feature type="domain" description="DUF4110" evidence="2">
    <location>
        <begin position="602"/>
        <end position="689"/>
    </location>
</feature>
<reference evidence="3 4" key="1">
    <citation type="submission" date="2024-02" db="EMBL/GenBank/DDBJ databases">
        <title>Discinaceae phylogenomics.</title>
        <authorList>
            <person name="Dirks A.C."/>
            <person name="James T.Y."/>
        </authorList>
    </citation>
    <scope>NUCLEOTIDE SEQUENCE [LARGE SCALE GENOMIC DNA]</scope>
    <source>
        <strain evidence="3 4">ACD0624</strain>
    </source>
</reference>
<gene>
    <name evidence="3" type="primary">KEL3</name>
    <name evidence="3" type="ORF">Q9L58_008027</name>
</gene>
<dbReference type="InterPro" id="IPR015915">
    <property type="entry name" value="Kelch-typ_b-propeller"/>
</dbReference>
<dbReference type="Pfam" id="PF24681">
    <property type="entry name" value="Kelch_KLHDC2_KLHL20_DRC7"/>
    <property type="match status" value="1"/>
</dbReference>
<dbReference type="SUPFAM" id="SSF117281">
    <property type="entry name" value="Kelch motif"/>
    <property type="match status" value="1"/>
</dbReference>
<feature type="compositionally biased region" description="Acidic residues" evidence="1">
    <location>
        <begin position="588"/>
        <end position="598"/>
    </location>
</feature>
<dbReference type="InterPro" id="IPR025183">
    <property type="entry name" value="DUF4110"/>
</dbReference>
<feature type="compositionally biased region" description="Basic and acidic residues" evidence="1">
    <location>
        <begin position="599"/>
        <end position="612"/>
    </location>
</feature>
<accession>A0ABR3GBY0</accession>
<name>A0ABR3GBY0_9PEZI</name>
<feature type="compositionally biased region" description="Basic residues" evidence="1">
    <location>
        <begin position="1"/>
        <end position="12"/>
    </location>
</feature>
<dbReference type="PANTHER" id="PTHR46063:SF1">
    <property type="entry name" value="KELCH DOMAIN-CONTAINING PROTEIN 4"/>
    <property type="match status" value="1"/>
</dbReference>
<feature type="compositionally biased region" description="Acidic residues" evidence="1">
    <location>
        <begin position="515"/>
        <end position="547"/>
    </location>
</feature>
<evidence type="ECO:0000256" key="1">
    <source>
        <dbReference type="SAM" id="MobiDB-lite"/>
    </source>
</evidence>
<evidence type="ECO:0000259" key="2">
    <source>
        <dbReference type="Pfam" id="PF13422"/>
    </source>
</evidence>
<dbReference type="PANTHER" id="PTHR46063">
    <property type="entry name" value="KELCH DOMAIN-CONTAINING PROTEIN"/>
    <property type="match status" value="1"/>
</dbReference>
<dbReference type="InterPro" id="IPR052588">
    <property type="entry name" value="Kelch_domain_protein"/>
</dbReference>
<proteinExistence type="predicted"/>
<evidence type="ECO:0000313" key="4">
    <source>
        <dbReference type="Proteomes" id="UP001447188"/>
    </source>
</evidence>
<organism evidence="3 4">
    <name type="scientific">Discina gigas</name>
    <dbReference type="NCBI Taxonomy" id="1032678"/>
    <lineage>
        <taxon>Eukaryota</taxon>
        <taxon>Fungi</taxon>
        <taxon>Dikarya</taxon>
        <taxon>Ascomycota</taxon>
        <taxon>Pezizomycotina</taxon>
        <taxon>Pezizomycetes</taxon>
        <taxon>Pezizales</taxon>
        <taxon>Discinaceae</taxon>
        <taxon>Discina</taxon>
    </lineage>
</organism>
<feature type="region of interest" description="Disordered" evidence="1">
    <location>
        <begin position="1"/>
        <end position="46"/>
    </location>
</feature>
<feature type="region of interest" description="Disordered" evidence="1">
    <location>
        <begin position="514"/>
        <end position="612"/>
    </location>
</feature>
<protein>
    <submittedName>
        <fullName evidence="3">Kelch repeat-containing protein 3</fullName>
    </submittedName>
</protein>
<comment type="caution">
    <text evidence="3">The sequence shown here is derived from an EMBL/GenBank/DDBJ whole genome shotgun (WGS) entry which is preliminary data.</text>
</comment>
<feature type="compositionally biased region" description="Gly residues" evidence="1">
    <location>
        <begin position="689"/>
        <end position="705"/>
    </location>
</feature>